<name>A0A852RSM6_9ACTN</name>
<reference evidence="3 4" key="1">
    <citation type="submission" date="2020-07" db="EMBL/GenBank/DDBJ databases">
        <title>Sequencing the genomes of 1000 actinobacteria strains.</title>
        <authorList>
            <person name="Klenk H.-P."/>
        </authorList>
    </citation>
    <scope>NUCLEOTIDE SEQUENCE [LARGE SCALE GENOMIC DNA]</scope>
    <source>
        <strain evidence="3 4">DSM 19082</strain>
    </source>
</reference>
<dbReference type="SUPFAM" id="SSF109854">
    <property type="entry name" value="DinB/YfiT-like putative metalloenzymes"/>
    <property type="match status" value="1"/>
</dbReference>
<proteinExistence type="predicted"/>
<evidence type="ECO:0000259" key="2">
    <source>
        <dbReference type="Pfam" id="PF11716"/>
    </source>
</evidence>
<dbReference type="Gene3D" id="1.20.120.450">
    <property type="entry name" value="dinb family like domain"/>
    <property type="match status" value="1"/>
</dbReference>
<dbReference type="Proteomes" id="UP000582231">
    <property type="component" value="Unassembled WGS sequence"/>
</dbReference>
<dbReference type="EMBL" id="JACCBF010000001">
    <property type="protein sequence ID" value="NYD31880.1"/>
    <property type="molecule type" value="Genomic_DNA"/>
</dbReference>
<protein>
    <submittedName>
        <fullName evidence="3">Uncharacterized protein (TIGR03086 family)</fullName>
    </submittedName>
</protein>
<feature type="domain" description="Mycothiol-dependent maleylpyruvate isomerase metal-binding" evidence="2">
    <location>
        <begin position="7"/>
        <end position="130"/>
    </location>
</feature>
<dbReference type="InterPro" id="IPR017517">
    <property type="entry name" value="Maleyloyr_isom"/>
</dbReference>
<gene>
    <name evidence="3" type="ORF">BJ958_003426</name>
</gene>
<accession>A0A852RSM6</accession>
<comment type="caution">
    <text evidence="3">The sequence shown here is derived from an EMBL/GenBank/DDBJ whole genome shotgun (WGS) entry which is preliminary data.</text>
</comment>
<dbReference type="AlphaFoldDB" id="A0A852RSM6"/>
<dbReference type="RefSeq" id="WP_179728134.1">
    <property type="nucleotide sequence ID" value="NZ_BAABEF010000001.1"/>
</dbReference>
<dbReference type="InterPro" id="IPR024344">
    <property type="entry name" value="MDMPI_metal-binding"/>
</dbReference>
<keyword evidence="4" id="KW-1185">Reference proteome</keyword>
<evidence type="ECO:0000313" key="4">
    <source>
        <dbReference type="Proteomes" id="UP000582231"/>
    </source>
</evidence>
<dbReference type="InterPro" id="IPR017520">
    <property type="entry name" value="CHP03086"/>
</dbReference>
<evidence type="ECO:0000256" key="1">
    <source>
        <dbReference type="SAM" id="MobiDB-lite"/>
    </source>
</evidence>
<dbReference type="InterPro" id="IPR034660">
    <property type="entry name" value="DinB/YfiT-like"/>
</dbReference>
<evidence type="ECO:0000313" key="3">
    <source>
        <dbReference type="EMBL" id="NYD31880.1"/>
    </source>
</evidence>
<dbReference type="NCBIfam" id="TIGR03086">
    <property type="entry name" value="TIGR03086 family metal-binding protein"/>
    <property type="match status" value="1"/>
</dbReference>
<sequence length="191" mass="19455">MTPLDLGPATATLRDLVTSVSDDQLTLPTPCPAYSVGDLVDHVGGLARAFTEAARKSPAPGSEQGGSGDASRLEDGWRERIASDLGQLADAWRDPAAYDGMTAAGGLDLPGDVAAAVALNEVVVHGWDLATALGRPFAASDTDVAACLAFARPFSTPEAAAERGPAFGPVLPVPDGATPLVELLALLGRRA</sequence>
<organism evidence="3 4">
    <name type="scientific">Nocardioides kongjuensis</name>
    <dbReference type="NCBI Taxonomy" id="349522"/>
    <lineage>
        <taxon>Bacteria</taxon>
        <taxon>Bacillati</taxon>
        <taxon>Actinomycetota</taxon>
        <taxon>Actinomycetes</taxon>
        <taxon>Propionibacteriales</taxon>
        <taxon>Nocardioidaceae</taxon>
        <taxon>Nocardioides</taxon>
    </lineage>
</organism>
<dbReference type="Pfam" id="PF11716">
    <property type="entry name" value="MDMPI_N"/>
    <property type="match status" value="1"/>
</dbReference>
<dbReference type="NCBIfam" id="TIGR03083">
    <property type="entry name" value="maleylpyruvate isomerase family mycothiol-dependent enzyme"/>
    <property type="match status" value="1"/>
</dbReference>
<dbReference type="GO" id="GO:0046872">
    <property type="term" value="F:metal ion binding"/>
    <property type="evidence" value="ECO:0007669"/>
    <property type="project" value="InterPro"/>
</dbReference>
<feature type="region of interest" description="Disordered" evidence="1">
    <location>
        <begin position="52"/>
        <end position="72"/>
    </location>
</feature>